<gene>
    <name evidence="3" type="ORF">K239x_07660</name>
</gene>
<dbReference type="AlphaFoldDB" id="A0A517NNY3"/>
<dbReference type="GO" id="GO:0016740">
    <property type="term" value="F:transferase activity"/>
    <property type="evidence" value="ECO:0007669"/>
    <property type="project" value="UniProtKB-KW"/>
</dbReference>
<keyword evidence="4" id="KW-1185">Reference proteome</keyword>
<dbReference type="PANTHER" id="PTHR36451">
    <property type="entry name" value="PAPS-DEPENDENT SULFOTRANSFERASE STF3"/>
    <property type="match status" value="1"/>
</dbReference>
<dbReference type="InterPro" id="IPR027417">
    <property type="entry name" value="P-loop_NTPase"/>
</dbReference>
<keyword evidence="3" id="KW-0808">Transferase</keyword>
<feature type="transmembrane region" description="Helical" evidence="2">
    <location>
        <begin position="96"/>
        <end position="117"/>
    </location>
</feature>
<dbReference type="InterPro" id="IPR052736">
    <property type="entry name" value="Stf3_sulfotransferase"/>
</dbReference>
<protein>
    <submittedName>
        <fullName evidence="3">Sulfotransferase domain protein</fullName>
    </submittedName>
</protein>
<dbReference type="SUPFAM" id="SSF52540">
    <property type="entry name" value="P-loop containing nucleoside triphosphate hydrolases"/>
    <property type="match status" value="1"/>
</dbReference>
<keyword evidence="2" id="KW-1133">Transmembrane helix</keyword>
<evidence type="ECO:0000256" key="1">
    <source>
        <dbReference type="SAM" id="MobiDB-lite"/>
    </source>
</evidence>
<dbReference type="PANTHER" id="PTHR36451:SF1">
    <property type="entry name" value="OMEGA-HYDROXY-BETA-DIHYDROMENAQUINONE-9 SULFOTRANSFERASE STF3"/>
    <property type="match status" value="1"/>
</dbReference>
<accession>A0A517NNY3</accession>
<name>A0A517NNY3_9BACT</name>
<dbReference type="Pfam" id="PF13469">
    <property type="entry name" value="Sulfotransfer_3"/>
    <property type="match status" value="1"/>
</dbReference>
<keyword evidence="2" id="KW-0812">Transmembrane</keyword>
<feature type="region of interest" description="Disordered" evidence="1">
    <location>
        <begin position="1"/>
        <end position="54"/>
    </location>
</feature>
<keyword evidence="2" id="KW-0472">Membrane</keyword>
<sequence>MPARESTSLNPEKGDGRSTAMRPKTTAKINDQPGGSPVATPTAEHQNRSNKGDSNSGFHAYPFYAPRFWHGMRPLAWLRLIRHGRYHFSPSRFPHAIGVSFAVVFNTILAGIQYAAFYRRLSSAELHGPPVFIIGHWRSGTTLLHELMVRDERYSSPSTYQCFAPHHFLLTEWFFRRFLAWLLPGKRPMDNMQAGWERPQEDEFAIMNLGQPSPYRRIAFPNEGPVDMDFLDFEGVDEKRLRSWLSTLRRFLLTVSTVTQRPLVIKSPTHTGRIKKLADEFPEARFIHMTRDPKALFPSTRRLWRGLCEAQALQVPTHADENEYVNECFQRMYNAFEKDSQQIDEHRLIHVRYEDLAANPLDTMQTIYSTLRLSDFESARASIEEWARTEHKSYQTNQHSLSDQDEALIKDVWGQYAQRYGYEI</sequence>
<evidence type="ECO:0000313" key="4">
    <source>
        <dbReference type="Proteomes" id="UP000319817"/>
    </source>
</evidence>
<feature type="compositionally biased region" description="Polar residues" evidence="1">
    <location>
        <begin position="1"/>
        <end position="10"/>
    </location>
</feature>
<reference evidence="3 4" key="1">
    <citation type="submission" date="2019-02" db="EMBL/GenBank/DDBJ databases">
        <title>Deep-cultivation of Planctomycetes and their phenomic and genomic characterization uncovers novel biology.</title>
        <authorList>
            <person name="Wiegand S."/>
            <person name="Jogler M."/>
            <person name="Boedeker C."/>
            <person name="Pinto D."/>
            <person name="Vollmers J."/>
            <person name="Rivas-Marin E."/>
            <person name="Kohn T."/>
            <person name="Peeters S.H."/>
            <person name="Heuer A."/>
            <person name="Rast P."/>
            <person name="Oberbeckmann S."/>
            <person name="Bunk B."/>
            <person name="Jeske O."/>
            <person name="Meyerdierks A."/>
            <person name="Storesund J.E."/>
            <person name="Kallscheuer N."/>
            <person name="Luecker S."/>
            <person name="Lage O.M."/>
            <person name="Pohl T."/>
            <person name="Merkel B.J."/>
            <person name="Hornburger P."/>
            <person name="Mueller R.-W."/>
            <person name="Bruemmer F."/>
            <person name="Labrenz M."/>
            <person name="Spormann A.M."/>
            <person name="Op den Camp H."/>
            <person name="Overmann J."/>
            <person name="Amann R."/>
            <person name="Jetten M.S.M."/>
            <person name="Mascher T."/>
            <person name="Medema M.H."/>
            <person name="Devos D.P."/>
            <person name="Kaster A.-K."/>
            <person name="Ovreas L."/>
            <person name="Rohde M."/>
            <person name="Galperin M.Y."/>
            <person name="Jogler C."/>
        </authorList>
    </citation>
    <scope>NUCLEOTIDE SEQUENCE [LARGE SCALE GENOMIC DNA]</scope>
    <source>
        <strain evidence="3 4">K23_9</strain>
    </source>
</reference>
<evidence type="ECO:0000256" key="2">
    <source>
        <dbReference type="SAM" id="Phobius"/>
    </source>
</evidence>
<evidence type="ECO:0000313" key="3">
    <source>
        <dbReference type="EMBL" id="QDT08824.1"/>
    </source>
</evidence>
<dbReference type="EMBL" id="CP036526">
    <property type="protein sequence ID" value="QDT08824.1"/>
    <property type="molecule type" value="Genomic_DNA"/>
</dbReference>
<dbReference type="Proteomes" id="UP000319817">
    <property type="component" value="Chromosome"/>
</dbReference>
<proteinExistence type="predicted"/>
<dbReference type="Gene3D" id="3.40.50.300">
    <property type="entry name" value="P-loop containing nucleotide triphosphate hydrolases"/>
    <property type="match status" value="1"/>
</dbReference>
<organism evidence="3 4">
    <name type="scientific">Stieleria marina</name>
    <dbReference type="NCBI Taxonomy" id="1930275"/>
    <lineage>
        <taxon>Bacteria</taxon>
        <taxon>Pseudomonadati</taxon>
        <taxon>Planctomycetota</taxon>
        <taxon>Planctomycetia</taxon>
        <taxon>Pirellulales</taxon>
        <taxon>Pirellulaceae</taxon>
        <taxon>Stieleria</taxon>
    </lineage>
</organism>
<dbReference type="RefSeq" id="WP_419189636.1">
    <property type="nucleotide sequence ID" value="NZ_CP036526.1"/>
</dbReference>